<protein>
    <submittedName>
        <fullName evidence="1">Uncharacterized protein</fullName>
    </submittedName>
</protein>
<dbReference type="GeneTree" id="ENSGT00990000204094"/>
<dbReference type="Proteomes" id="UP000472277">
    <property type="component" value="Chromosome 9"/>
</dbReference>
<evidence type="ECO:0000313" key="1">
    <source>
        <dbReference type="Ensembl" id="ENSSTUP00000010407.1"/>
    </source>
</evidence>
<reference evidence="1" key="1">
    <citation type="submission" date="2025-08" db="UniProtKB">
        <authorList>
            <consortium name="Ensembl"/>
        </authorList>
    </citation>
    <scope>IDENTIFICATION</scope>
</reference>
<name>A0A673WNZ2_SALTR</name>
<keyword evidence="2" id="KW-1185">Reference proteome</keyword>
<sequence>MDLLYALNIDYLKGLKYTFEVIQRFIMNLGIDSCSARVHGLRNKLLQLSHPHQFHLSSLLSPTPPGVTCFPQCIYPRVSCLSVPVRPV</sequence>
<proteinExistence type="predicted"/>
<evidence type="ECO:0000313" key="2">
    <source>
        <dbReference type="Proteomes" id="UP000472277"/>
    </source>
</evidence>
<reference evidence="1" key="2">
    <citation type="submission" date="2025-09" db="UniProtKB">
        <authorList>
            <consortium name="Ensembl"/>
        </authorList>
    </citation>
    <scope>IDENTIFICATION</scope>
</reference>
<dbReference type="AlphaFoldDB" id="A0A673WNZ2"/>
<accession>A0A673WNZ2</accession>
<dbReference type="InParanoid" id="A0A673WNZ2"/>
<organism evidence="1 2">
    <name type="scientific">Salmo trutta</name>
    <name type="common">Brown trout</name>
    <dbReference type="NCBI Taxonomy" id="8032"/>
    <lineage>
        <taxon>Eukaryota</taxon>
        <taxon>Metazoa</taxon>
        <taxon>Chordata</taxon>
        <taxon>Craniata</taxon>
        <taxon>Vertebrata</taxon>
        <taxon>Euteleostomi</taxon>
        <taxon>Actinopterygii</taxon>
        <taxon>Neopterygii</taxon>
        <taxon>Teleostei</taxon>
        <taxon>Protacanthopterygii</taxon>
        <taxon>Salmoniformes</taxon>
        <taxon>Salmonidae</taxon>
        <taxon>Salmoninae</taxon>
        <taxon>Salmo</taxon>
    </lineage>
</organism>
<dbReference type="Ensembl" id="ENSSTUT00000011074.1">
    <property type="protein sequence ID" value="ENSSTUP00000010407.1"/>
    <property type="gene ID" value="ENSSTUG00000005027.1"/>
</dbReference>